<comment type="caution">
    <text evidence="3">The sequence shown here is derived from an EMBL/GenBank/DDBJ whole genome shotgun (WGS) entry which is preliminary data.</text>
</comment>
<name>A0A9P1FK09_9DINO</name>
<feature type="domain" description="EF-hand" evidence="2">
    <location>
        <begin position="320"/>
        <end position="355"/>
    </location>
</feature>
<dbReference type="InterPro" id="IPR036249">
    <property type="entry name" value="Thioredoxin-like_sf"/>
</dbReference>
<feature type="domain" description="EF-hand" evidence="2">
    <location>
        <begin position="357"/>
        <end position="388"/>
    </location>
</feature>
<proteinExistence type="predicted"/>
<dbReference type="InterPro" id="IPR002048">
    <property type="entry name" value="EF_hand_dom"/>
</dbReference>
<protein>
    <recommendedName>
        <fullName evidence="2">EF-hand domain-containing protein</fullName>
    </recommendedName>
</protein>
<dbReference type="Pfam" id="PF00085">
    <property type="entry name" value="Thioredoxin"/>
    <property type="match status" value="1"/>
</dbReference>
<dbReference type="EMBL" id="CAMXCT030000535">
    <property type="protein sequence ID" value="CAL4767371.1"/>
    <property type="molecule type" value="Genomic_DNA"/>
</dbReference>
<dbReference type="EMBL" id="CAMXCT020000535">
    <property type="protein sequence ID" value="CAL1133434.1"/>
    <property type="molecule type" value="Genomic_DNA"/>
</dbReference>
<keyword evidence="5" id="KW-1185">Reference proteome</keyword>
<dbReference type="PROSITE" id="PS50222">
    <property type="entry name" value="EF_HAND_2"/>
    <property type="match status" value="2"/>
</dbReference>
<evidence type="ECO:0000256" key="1">
    <source>
        <dbReference type="ARBA" id="ARBA00022837"/>
    </source>
</evidence>
<keyword evidence="1" id="KW-0106">Calcium</keyword>
<dbReference type="GO" id="GO:0005509">
    <property type="term" value="F:calcium ion binding"/>
    <property type="evidence" value="ECO:0007669"/>
    <property type="project" value="InterPro"/>
</dbReference>
<dbReference type="Gene3D" id="3.40.30.10">
    <property type="entry name" value="Glutaredoxin"/>
    <property type="match status" value="1"/>
</dbReference>
<evidence type="ECO:0000313" key="4">
    <source>
        <dbReference type="EMBL" id="CAL1133434.1"/>
    </source>
</evidence>
<dbReference type="EMBL" id="CAMXCT010000535">
    <property type="protein sequence ID" value="CAI3980059.1"/>
    <property type="molecule type" value="Genomic_DNA"/>
</dbReference>
<sequence length="518" mass="57658">MSQHPGFCSTQVSVSELPKVEALGIELRQTSGYAAPVNVQTGELVREPFRIKHELGPDVQKNIQTIAGTLQKLKKHFGWNKVIGCSVTKAVMESLIEGSNESYYTRRAKVETILRQSLAKRSQMAFFHSDIHTVGAGYHELVWGDSRSKDVWRKKTVLVCTLGRNIGAILFMDGRRVRNSPLNELYTSNRSASLKSDAGEYKFVPPTPGSEGFDEWVETLDGYLAEITNSLPSGIDRMVLVPTGRMARTSVAEVILASDQLAKTRQLVADRGADLVVAETESEANIIRGTALDAIFELQVNQAQRALDGVLNDSKILQHLSTVQLHAIFDQMDVDGDGSLEPQEINRALTLLGIDRDLERLLEELDTTQDGVVSFDEFLAWWRKNIMEARCVVTTSAKAWQSIVTNVNPPMNFGPLVLLKVTFTFCRSCRAFEPKWRKYSDQYKDIRFVELVGNGTVGAMEFCTQELGVKASPAFFVFRRGTDGGQLVMSWTGASVEKFETNLDTCIQQEAERQACDA</sequence>
<dbReference type="AlphaFoldDB" id="A0A9P1FK09"/>
<dbReference type="Pfam" id="PF13499">
    <property type="entry name" value="EF-hand_7"/>
    <property type="match status" value="1"/>
</dbReference>
<dbReference type="SMART" id="SM00054">
    <property type="entry name" value="EFh"/>
    <property type="match status" value="2"/>
</dbReference>
<dbReference type="SUPFAM" id="SSF47473">
    <property type="entry name" value="EF-hand"/>
    <property type="match status" value="1"/>
</dbReference>
<dbReference type="Gene3D" id="1.10.238.10">
    <property type="entry name" value="EF-hand"/>
    <property type="match status" value="1"/>
</dbReference>
<dbReference type="InterPro" id="IPR013766">
    <property type="entry name" value="Thioredoxin_domain"/>
</dbReference>
<dbReference type="Proteomes" id="UP001152797">
    <property type="component" value="Unassembled WGS sequence"/>
</dbReference>
<dbReference type="CDD" id="cd02947">
    <property type="entry name" value="TRX_family"/>
    <property type="match status" value="1"/>
</dbReference>
<dbReference type="InterPro" id="IPR011992">
    <property type="entry name" value="EF-hand-dom_pair"/>
</dbReference>
<dbReference type="InterPro" id="IPR018247">
    <property type="entry name" value="EF_Hand_1_Ca_BS"/>
</dbReference>
<evidence type="ECO:0000313" key="5">
    <source>
        <dbReference type="Proteomes" id="UP001152797"/>
    </source>
</evidence>
<gene>
    <name evidence="3" type="ORF">C1SCF055_LOCUS7967</name>
</gene>
<organism evidence="3">
    <name type="scientific">Cladocopium goreaui</name>
    <dbReference type="NCBI Taxonomy" id="2562237"/>
    <lineage>
        <taxon>Eukaryota</taxon>
        <taxon>Sar</taxon>
        <taxon>Alveolata</taxon>
        <taxon>Dinophyceae</taxon>
        <taxon>Suessiales</taxon>
        <taxon>Symbiodiniaceae</taxon>
        <taxon>Cladocopium</taxon>
    </lineage>
</organism>
<dbReference type="OrthoDB" id="10263751at2759"/>
<feature type="non-terminal residue" evidence="3">
    <location>
        <position position="518"/>
    </location>
</feature>
<reference evidence="4" key="2">
    <citation type="submission" date="2024-04" db="EMBL/GenBank/DDBJ databases">
        <authorList>
            <person name="Chen Y."/>
            <person name="Shah S."/>
            <person name="Dougan E. K."/>
            <person name="Thang M."/>
            <person name="Chan C."/>
        </authorList>
    </citation>
    <scope>NUCLEOTIDE SEQUENCE [LARGE SCALE GENOMIC DNA]</scope>
</reference>
<accession>A0A9P1FK09</accession>
<dbReference type="SUPFAM" id="SSF52833">
    <property type="entry name" value="Thioredoxin-like"/>
    <property type="match status" value="1"/>
</dbReference>
<reference evidence="3" key="1">
    <citation type="submission" date="2022-10" db="EMBL/GenBank/DDBJ databases">
        <authorList>
            <person name="Chen Y."/>
            <person name="Dougan E. K."/>
            <person name="Chan C."/>
            <person name="Rhodes N."/>
            <person name="Thang M."/>
        </authorList>
    </citation>
    <scope>NUCLEOTIDE SEQUENCE</scope>
</reference>
<dbReference type="PROSITE" id="PS00018">
    <property type="entry name" value="EF_HAND_1"/>
    <property type="match status" value="1"/>
</dbReference>
<evidence type="ECO:0000259" key="2">
    <source>
        <dbReference type="PROSITE" id="PS50222"/>
    </source>
</evidence>
<dbReference type="CDD" id="cd00051">
    <property type="entry name" value="EFh"/>
    <property type="match status" value="1"/>
</dbReference>
<evidence type="ECO:0000313" key="3">
    <source>
        <dbReference type="EMBL" id="CAI3980059.1"/>
    </source>
</evidence>